<reference evidence="2" key="1">
    <citation type="submission" date="2018-02" db="EMBL/GenBank/DDBJ databases">
        <title>Rhizophora mucronata_Transcriptome.</title>
        <authorList>
            <person name="Meera S.P."/>
            <person name="Sreeshan A."/>
            <person name="Augustine A."/>
        </authorList>
    </citation>
    <scope>NUCLEOTIDE SEQUENCE</scope>
    <source>
        <tissue evidence="2">Leaf</tissue>
    </source>
</reference>
<sequence>MPSNFVQLSKTAIGRDQGKKLERERQKDQVNPHPK</sequence>
<evidence type="ECO:0000256" key="1">
    <source>
        <dbReference type="SAM" id="MobiDB-lite"/>
    </source>
</evidence>
<dbReference type="EMBL" id="GGEC01091269">
    <property type="protein sequence ID" value="MBX71753.1"/>
    <property type="molecule type" value="Transcribed_RNA"/>
</dbReference>
<dbReference type="AlphaFoldDB" id="A0A2P2QXP0"/>
<feature type="region of interest" description="Disordered" evidence="1">
    <location>
        <begin position="1"/>
        <end position="35"/>
    </location>
</feature>
<proteinExistence type="predicted"/>
<evidence type="ECO:0000313" key="2">
    <source>
        <dbReference type="EMBL" id="MBX71753.1"/>
    </source>
</evidence>
<protein>
    <submittedName>
        <fullName evidence="2">Uncharacterized protein</fullName>
    </submittedName>
</protein>
<accession>A0A2P2QXP0</accession>
<feature type="compositionally biased region" description="Basic and acidic residues" evidence="1">
    <location>
        <begin position="16"/>
        <end position="35"/>
    </location>
</feature>
<feature type="compositionally biased region" description="Polar residues" evidence="1">
    <location>
        <begin position="1"/>
        <end position="10"/>
    </location>
</feature>
<name>A0A2P2QXP0_RHIMU</name>
<organism evidence="2">
    <name type="scientific">Rhizophora mucronata</name>
    <name type="common">Asiatic mangrove</name>
    <dbReference type="NCBI Taxonomy" id="61149"/>
    <lineage>
        <taxon>Eukaryota</taxon>
        <taxon>Viridiplantae</taxon>
        <taxon>Streptophyta</taxon>
        <taxon>Embryophyta</taxon>
        <taxon>Tracheophyta</taxon>
        <taxon>Spermatophyta</taxon>
        <taxon>Magnoliopsida</taxon>
        <taxon>eudicotyledons</taxon>
        <taxon>Gunneridae</taxon>
        <taxon>Pentapetalae</taxon>
        <taxon>rosids</taxon>
        <taxon>fabids</taxon>
        <taxon>Malpighiales</taxon>
        <taxon>Rhizophoraceae</taxon>
        <taxon>Rhizophora</taxon>
    </lineage>
</organism>